<keyword evidence="2" id="KW-1185">Reference proteome</keyword>
<comment type="caution">
    <text evidence="1">The sequence shown here is derived from an EMBL/GenBank/DDBJ whole genome shotgun (WGS) entry which is preliminary data.</text>
</comment>
<evidence type="ECO:0000313" key="1">
    <source>
        <dbReference type="EMBL" id="MFD0283169.1"/>
    </source>
</evidence>
<dbReference type="RefSeq" id="WP_381250262.1">
    <property type="nucleotide sequence ID" value="NZ_JBHTBI010000004.1"/>
</dbReference>
<dbReference type="InterPro" id="IPR013324">
    <property type="entry name" value="RNA_pol_sigma_r3/r4-like"/>
</dbReference>
<dbReference type="EMBL" id="JBHTEC010000001">
    <property type="protein sequence ID" value="MFD0283169.1"/>
    <property type="molecule type" value="Genomic_DNA"/>
</dbReference>
<dbReference type="SUPFAM" id="SSF88659">
    <property type="entry name" value="Sigma3 and sigma4 domains of RNA polymerase sigma factors"/>
    <property type="match status" value="1"/>
</dbReference>
<reference evidence="2" key="1">
    <citation type="journal article" date="2019" name="Int. J. Syst. Evol. Microbiol.">
        <title>The Global Catalogue of Microorganisms (GCM) 10K type strain sequencing project: providing services to taxonomists for standard genome sequencing and annotation.</title>
        <authorList>
            <consortium name="The Broad Institute Genomics Platform"/>
            <consortium name="The Broad Institute Genome Sequencing Center for Infectious Disease"/>
            <person name="Wu L."/>
            <person name="Ma J."/>
        </authorList>
    </citation>
    <scope>NUCLEOTIDE SEQUENCE [LARGE SCALE GENOMIC DNA]</scope>
    <source>
        <strain evidence="2">CGMCC 4.7198</strain>
    </source>
</reference>
<evidence type="ECO:0000313" key="2">
    <source>
        <dbReference type="Proteomes" id="UP001596957"/>
    </source>
</evidence>
<dbReference type="InterPro" id="IPR036388">
    <property type="entry name" value="WH-like_DNA-bd_sf"/>
</dbReference>
<dbReference type="Proteomes" id="UP001596957">
    <property type="component" value="Unassembled WGS sequence"/>
</dbReference>
<proteinExistence type="predicted"/>
<accession>A0ABW2VJB6</accession>
<gene>
    <name evidence="1" type="ORF">ACFQZP_16075</name>
</gene>
<organism evidence="1 2">
    <name type="scientific">Streptomyces lutosisoli</name>
    <dbReference type="NCBI Taxonomy" id="2665721"/>
    <lineage>
        <taxon>Bacteria</taxon>
        <taxon>Bacillati</taxon>
        <taxon>Actinomycetota</taxon>
        <taxon>Actinomycetes</taxon>
        <taxon>Kitasatosporales</taxon>
        <taxon>Streptomycetaceae</taxon>
        <taxon>Streptomyces</taxon>
    </lineage>
</organism>
<name>A0ABW2VJB6_9ACTN</name>
<sequence length="404" mass="44139">MHSGIDSAAADRPAAHDEEERQLVAELLRLRLRLDELAASQVVSASRRLALEMAPVLEPVWGLVADRRKGVGFLMQYGAADPAEHAVRGNAAVAEAAVQTYQRPRLLGAEGSQVWAALARPADTLLAHVREPLSLGVRPGAGDTGGTGAEARSTLSLQVDVRPVLPGTLHGSWEREASIVPALRAVLRRWCDLARHSSADSSAGEVARLTLAAALLARGAALDGDTATVRWFVKRWLGLNATGTRVDGTIAALLEDGWTRRTVDAEFSAVQDSVADVRIESLYQHRLHRPVWETELRGTPVALLSDLASAREGEQFDLASGEAEDDVTAIVSRTLMTEQMHSVLDTLSEREAKLVLGLFEGERTQAQLQAELGITRYRFEKIRRDVMRKLRHPSRSQVLRDYLD</sequence>
<evidence type="ECO:0008006" key="3">
    <source>
        <dbReference type="Google" id="ProtNLM"/>
    </source>
</evidence>
<dbReference type="Gene3D" id="1.10.10.10">
    <property type="entry name" value="Winged helix-like DNA-binding domain superfamily/Winged helix DNA-binding domain"/>
    <property type="match status" value="1"/>
</dbReference>
<protein>
    <recommendedName>
        <fullName evidence="3">RNA polymerase sigma-70 region 4 domain-containing protein</fullName>
    </recommendedName>
</protein>